<sequence>MKKCYPPLFPPGFHDIAIADIHSLFVAPFRDNSRRTMLSKKLMEYIDDLQSVLQPHGVAGELWIDGSFGTEKIHPDDVDLIVFIPGADLNSLPPHSQQRLQGLLNTSYAKVNYSCDAYFCVTEDQPQRSYWRGWFMFDRDEQPKGIARVTI</sequence>
<proteinExistence type="predicted"/>
<evidence type="ECO:0000313" key="1">
    <source>
        <dbReference type="EMBL" id="SIQ14053.1"/>
    </source>
</evidence>
<dbReference type="InterPro" id="IPR053860">
    <property type="entry name" value="DUF6932"/>
</dbReference>
<dbReference type="RefSeq" id="WP_076461852.1">
    <property type="nucleotide sequence ID" value="NZ_FTMN01000002.1"/>
</dbReference>
<dbReference type="EMBL" id="FTMN01000002">
    <property type="protein sequence ID" value="SIQ14053.1"/>
    <property type="molecule type" value="Genomic_DNA"/>
</dbReference>
<keyword evidence="2" id="KW-1185">Reference proteome</keyword>
<organism evidence="1 2">
    <name type="scientific">Marinobacterium stanieri</name>
    <dbReference type="NCBI Taxonomy" id="49186"/>
    <lineage>
        <taxon>Bacteria</taxon>
        <taxon>Pseudomonadati</taxon>
        <taxon>Pseudomonadota</taxon>
        <taxon>Gammaproteobacteria</taxon>
        <taxon>Oceanospirillales</taxon>
        <taxon>Oceanospirillaceae</taxon>
        <taxon>Marinobacterium</taxon>
    </lineage>
</organism>
<evidence type="ECO:0008006" key="3">
    <source>
        <dbReference type="Google" id="ProtNLM"/>
    </source>
</evidence>
<reference evidence="2" key="1">
    <citation type="submission" date="2017-01" db="EMBL/GenBank/DDBJ databases">
        <authorList>
            <person name="Varghese N."/>
            <person name="Submissions S."/>
        </authorList>
    </citation>
    <scope>NUCLEOTIDE SEQUENCE [LARGE SCALE GENOMIC DNA]</scope>
    <source>
        <strain evidence="2">DSM 7027</strain>
    </source>
</reference>
<dbReference type="AlphaFoldDB" id="A0A1N6QBV8"/>
<dbReference type="STRING" id="49186.SAMN05421647_102404"/>
<dbReference type="Pfam" id="PF22014">
    <property type="entry name" value="DUF6932"/>
    <property type="match status" value="1"/>
</dbReference>
<evidence type="ECO:0000313" key="2">
    <source>
        <dbReference type="Proteomes" id="UP000186895"/>
    </source>
</evidence>
<accession>A0A1N6QBV8</accession>
<protein>
    <recommendedName>
        <fullName evidence="3">Nucleotidyltransferase domain-containing protein</fullName>
    </recommendedName>
</protein>
<dbReference type="Proteomes" id="UP000186895">
    <property type="component" value="Unassembled WGS sequence"/>
</dbReference>
<name>A0A1N6QBV8_9GAMM</name>
<gene>
    <name evidence="1" type="ORF">SAMN05421647_102404</name>
</gene>